<dbReference type="InterPro" id="IPR008965">
    <property type="entry name" value="CBM2/CBM3_carb-bd_dom_sf"/>
</dbReference>
<dbReference type="InterPro" id="IPR036966">
    <property type="entry name" value="CBM3_sf"/>
</dbReference>
<dbReference type="GO" id="GO:0016829">
    <property type="term" value="F:lyase activity"/>
    <property type="evidence" value="ECO:0007669"/>
    <property type="project" value="UniProtKB-KW"/>
</dbReference>
<dbReference type="InterPro" id="IPR026444">
    <property type="entry name" value="Secre_tail"/>
</dbReference>
<proteinExistence type="predicted"/>
<reference evidence="6" key="2">
    <citation type="submission" date="2020-09" db="EMBL/GenBank/DDBJ databases">
        <authorList>
            <person name="Sun Q."/>
            <person name="Zhou Y."/>
        </authorList>
    </citation>
    <scope>NUCLEOTIDE SEQUENCE</scope>
    <source>
        <strain evidence="6">CGMCC 1.15290</strain>
    </source>
</reference>
<dbReference type="SUPFAM" id="SSF49899">
    <property type="entry name" value="Concanavalin A-like lectins/glucanases"/>
    <property type="match status" value="1"/>
</dbReference>
<dbReference type="GO" id="GO:0042597">
    <property type="term" value="C:periplasmic space"/>
    <property type="evidence" value="ECO:0007669"/>
    <property type="project" value="InterPro"/>
</dbReference>
<gene>
    <name evidence="6" type="ORF">GCM10011379_44880</name>
</gene>
<dbReference type="SUPFAM" id="SSF49265">
    <property type="entry name" value="Fibronectin type III"/>
    <property type="match status" value="2"/>
</dbReference>
<dbReference type="RefSeq" id="WP_188956572.1">
    <property type="nucleotide sequence ID" value="NZ_BMIB01000004.1"/>
</dbReference>
<dbReference type="GO" id="GO:0030248">
    <property type="term" value="F:cellulose binding"/>
    <property type="evidence" value="ECO:0007669"/>
    <property type="project" value="InterPro"/>
</dbReference>
<evidence type="ECO:0000313" key="6">
    <source>
        <dbReference type="EMBL" id="GGH77874.1"/>
    </source>
</evidence>
<evidence type="ECO:0000313" key="7">
    <source>
        <dbReference type="Proteomes" id="UP000627292"/>
    </source>
</evidence>
<dbReference type="PROSITE" id="PS51172">
    <property type="entry name" value="CBM3"/>
    <property type="match status" value="2"/>
</dbReference>
<dbReference type="InterPro" id="IPR001956">
    <property type="entry name" value="CBM3"/>
</dbReference>
<keyword evidence="1" id="KW-0732">Signal</keyword>
<name>A0A917J3S4_9BACT</name>
<dbReference type="Proteomes" id="UP000627292">
    <property type="component" value="Unassembled WGS sequence"/>
</dbReference>
<evidence type="ECO:0008006" key="8">
    <source>
        <dbReference type="Google" id="ProtNLM"/>
    </source>
</evidence>
<dbReference type="PROSITE" id="PS50853">
    <property type="entry name" value="FN3"/>
    <property type="match status" value="1"/>
</dbReference>
<reference evidence="6" key="1">
    <citation type="journal article" date="2014" name="Int. J. Syst. Evol. Microbiol.">
        <title>Complete genome sequence of Corynebacterium casei LMG S-19264T (=DSM 44701T), isolated from a smear-ripened cheese.</title>
        <authorList>
            <consortium name="US DOE Joint Genome Institute (JGI-PGF)"/>
            <person name="Walter F."/>
            <person name="Albersmeier A."/>
            <person name="Kalinowski J."/>
            <person name="Ruckert C."/>
        </authorList>
    </citation>
    <scope>NUCLEOTIDE SEQUENCE</scope>
    <source>
        <strain evidence="6">CGMCC 1.15290</strain>
    </source>
</reference>
<dbReference type="SUPFAM" id="SSF51126">
    <property type="entry name" value="Pectin lyase-like"/>
    <property type="match status" value="1"/>
</dbReference>
<dbReference type="InterPro" id="IPR015919">
    <property type="entry name" value="Cadherin-like_sf"/>
</dbReference>
<dbReference type="GO" id="GO:0005509">
    <property type="term" value="F:calcium ion binding"/>
    <property type="evidence" value="ECO:0007669"/>
    <property type="project" value="InterPro"/>
</dbReference>
<dbReference type="SUPFAM" id="SSF49384">
    <property type="entry name" value="Carbohydrate-binding domain"/>
    <property type="match status" value="2"/>
</dbReference>
<keyword evidence="2" id="KW-1015">Disulfide bond</keyword>
<dbReference type="Gene3D" id="2.60.40.1080">
    <property type="match status" value="1"/>
</dbReference>
<dbReference type="InterPro" id="IPR008929">
    <property type="entry name" value="Chondroitin_lyas"/>
</dbReference>
<evidence type="ECO:0000259" key="4">
    <source>
        <dbReference type="PROSITE" id="PS50853"/>
    </source>
</evidence>
<dbReference type="Gene3D" id="2.60.40.10">
    <property type="entry name" value="Immunoglobulins"/>
    <property type="match status" value="5"/>
</dbReference>
<feature type="domain" description="CBM3" evidence="5">
    <location>
        <begin position="1946"/>
        <end position="2098"/>
    </location>
</feature>
<dbReference type="GO" id="GO:0005975">
    <property type="term" value="P:carbohydrate metabolic process"/>
    <property type="evidence" value="ECO:0007669"/>
    <property type="project" value="InterPro"/>
</dbReference>
<dbReference type="NCBIfam" id="TIGR02601">
    <property type="entry name" value="autotrns_rpt"/>
    <property type="match status" value="1"/>
</dbReference>
<dbReference type="InterPro" id="IPR008397">
    <property type="entry name" value="Alginate_lyase_dom"/>
</dbReference>
<dbReference type="SUPFAM" id="SSF49373">
    <property type="entry name" value="Invasin/intimin cell-adhesion fragments"/>
    <property type="match status" value="1"/>
</dbReference>
<dbReference type="InterPro" id="IPR006558">
    <property type="entry name" value="LamG-like"/>
</dbReference>
<dbReference type="Gene3D" id="2.60.40.710">
    <property type="entry name" value="Endoglucanase-like"/>
    <property type="match status" value="2"/>
</dbReference>
<dbReference type="Pfam" id="PF13385">
    <property type="entry name" value="Laminin_G_3"/>
    <property type="match status" value="1"/>
</dbReference>
<keyword evidence="3" id="KW-0456">Lyase</keyword>
<dbReference type="SUPFAM" id="SSF49313">
    <property type="entry name" value="Cadherin-like"/>
    <property type="match status" value="2"/>
</dbReference>
<organism evidence="6 7">
    <name type="scientific">Filimonas zeae</name>
    <dbReference type="NCBI Taxonomy" id="1737353"/>
    <lineage>
        <taxon>Bacteria</taxon>
        <taxon>Pseudomonadati</taxon>
        <taxon>Bacteroidota</taxon>
        <taxon>Chitinophagia</taxon>
        <taxon>Chitinophagales</taxon>
        <taxon>Chitinophagaceae</taxon>
        <taxon>Filimonas</taxon>
    </lineage>
</organism>
<dbReference type="InterPro" id="IPR013320">
    <property type="entry name" value="ConA-like_dom_sf"/>
</dbReference>
<feature type="domain" description="Fibronectin type-III" evidence="4">
    <location>
        <begin position="643"/>
        <end position="731"/>
    </location>
</feature>
<dbReference type="InterPro" id="IPR008964">
    <property type="entry name" value="Invasin/intimin_cell_adhesion"/>
</dbReference>
<dbReference type="Gene3D" id="2.60.120.200">
    <property type="match status" value="2"/>
</dbReference>
<dbReference type="GO" id="GO:0016020">
    <property type="term" value="C:membrane"/>
    <property type="evidence" value="ECO:0007669"/>
    <property type="project" value="InterPro"/>
</dbReference>
<dbReference type="Pfam" id="PF18962">
    <property type="entry name" value="Por_Secre_tail"/>
    <property type="match status" value="1"/>
</dbReference>
<evidence type="ECO:0000256" key="3">
    <source>
        <dbReference type="ARBA" id="ARBA00023239"/>
    </source>
</evidence>
<dbReference type="SMART" id="SM00060">
    <property type="entry name" value="FN3"/>
    <property type="match status" value="3"/>
</dbReference>
<dbReference type="EMBL" id="BMIB01000004">
    <property type="protein sequence ID" value="GGH77874.1"/>
    <property type="molecule type" value="Genomic_DNA"/>
</dbReference>
<protein>
    <recommendedName>
        <fullName evidence="8">Staphylococcus aureus surface protein A</fullName>
    </recommendedName>
</protein>
<dbReference type="InterPro" id="IPR003961">
    <property type="entry name" value="FN3_dom"/>
</dbReference>
<accession>A0A917J3S4</accession>
<dbReference type="InterPro" id="IPR013783">
    <property type="entry name" value="Ig-like_fold"/>
</dbReference>
<dbReference type="Pfam" id="PF05345">
    <property type="entry name" value="He_PIG"/>
    <property type="match status" value="2"/>
</dbReference>
<dbReference type="SMART" id="SM00560">
    <property type="entry name" value="LamGL"/>
    <property type="match status" value="1"/>
</dbReference>
<dbReference type="InterPro" id="IPR013425">
    <property type="entry name" value="Autotrns_rpt"/>
</dbReference>
<dbReference type="Gene3D" id="1.50.10.100">
    <property type="entry name" value="Chondroitin AC/alginate lyase"/>
    <property type="match status" value="1"/>
</dbReference>
<feature type="domain" description="CBM3" evidence="5">
    <location>
        <begin position="1793"/>
        <end position="1944"/>
    </location>
</feature>
<comment type="caution">
    <text evidence="6">The sequence shown here is derived from an EMBL/GenBank/DDBJ whole genome shotgun (WGS) entry which is preliminary data.</text>
</comment>
<evidence type="ECO:0000256" key="1">
    <source>
        <dbReference type="ARBA" id="ARBA00022729"/>
    </source>
</evidence>
<dbReference type="GO" id="GO:0004553">
    <property type="term" value="F:hydrolase activity, hydrolyzing O-glycosyl compounds"/>
    <property type="evidence" value="ECO:0007669"/>
    <property type="project" value="UniProtKB-ARBA"/>
</dbReference>
<dbReference type="SUPFAM" id="SSF48230">
    <property type="entry name" value="Chondroitin AC/alginate lyase"/>
    <property type="match status" value="1"/>
</dbReference>
<dbReference type="SMART" id="SM01067">
    <property type="entry name" value="CBM_3"/>
    <property type="match status" value="2"/>
</dbReference>
<dbReference type="Pfam" id="PF00942">
    <property type="entry name" value="CBM_3"/>
    <property type="match status" value="2"/>
</dbReference>
<dbReference type="InterPro" id="IPR036116">
    <property type="entry name" value="FN3_sf"/>
</dbReference>
<dbReference type="InterPro" id="IPR011050">
    <property type="entry name" value="Pectin_lyase_fold/virulence"/>
</dbReference>
<evidence type="ECO:0000256" key="2">
    <source>
        <dbReference type="ARBA" id="ARBA00023157"/>
    </source>
</evidence>
<dbReference type="Pfam" id="PF05426">
    <property type="entry name" value="Alginate_lyase"/>
    <property type="match status" value="1"/>
</dbReference>
<dbReference type="NCBIfam" id="TIGR04183">
    <property type="entry name" value="Por_Secre_tail"/>
    <property type="match status" value="1"/>
</dbReference>
<evidence type="ECO:0000259" key="5">
    <source>
        <dbReference type="PROSITE" id="PS51172"/>
    </source>
</evidence>
<keyword evidence="7" id="KW-1185">Reference proteome</keyword>
<sequence length="2195" mass="231784">MKQKLPGGIMPPYCYLLSLFLTLFITPLLLPAETQAQRFQHPGVPFTTDDLNKLKQNITQEPWLSAYTAFKNNGSSSLVYAAKGPFASVSRAPDLNNNAWKNDMVAIHNLAMMWVFTGDSAYARKATNLLDSWAVTNTVWGGSESMLDIGDYAQYWATGADILKSTFPGWTALNTAHVNNYFANVLYPTSYVPHPLRDQNKGAIQLKIALGAAAFLDDATKFNQAIEVYRMDAGGGLRNSLPNGEVGDAGRDDHWRVQAAALAWGAEVAYKQGIDMFAELDNRLLSIAELYHQFSFDGDSMTFVPFGGYASYWTNWGIRPGIITGDMTNIIKAAYHLRKGMATPHTDRMRAALGGAGGNFLFLKSADTATAVVLPPVIYPGDNVQPVTHLTNMDIGNAGMAGSAVYSNGVWTVRGAGTSLSNAFNYTFQKMAGNSAVVMKVEDMSEAAGGCGIMVRQSLAPGAAYWNIHLNGAGGVGRHWQPKAPWWMKMERVGNRIFGYHSHDGVSWTNLLCFYEPANYTDSLFYGFYTISNNVSALNTATFSNVAFSAAAPTGAPQITSTTAAGVQVGAAFNYTIAASNTPVSYSATGLPAGLSINTATGVISGIPTTLGTTAVTLYATNAAGTGTATLVLRVTADTAPAAPAGFTATATNAGAILLGWSASNNATGYQIKRALTSGGPYTTIASGITTTSFTDKHPVPEVLNYYVVTAMADTLESGMSNEASAAVPPAIPGKPIVTAVNGQLHLSWAPGEGAVTYSVKRSTVTGGPYTTLASVTGTTYTDAAVNNGIPYYYVIVSVGTSLQSGNSPEGFGVPGAGTYTWVNAAASTSWSDSANWVEGVAPASPAVITFTSTEDSVLNNNVNGIATLRIVFDTTASSYTITGNTITAANEIINQSSRAQALNTPLVLSGELAVNARSQNITLNGGISGTGSLKNIGRGIVYIKGLNTYTGNTTVWGDGSGGMSYGVGIAGVGTGTPGVPTAGPLGTGKIILDGGTLHSEYGDVTLYNDIEVLPGKRSYVYEGTYGIALYGRITGSGTLWNDCNTYAGLHMFGDNSGFAGLFVNALRSGNNRLRFNVPQSGSANATWNLDANGIDCQSLNFATGTIHFGALTGRGYFRNNAGGAPVMSVGALNTSTWFSGTINGTIGVEKVGSGNWELSGNHTYSSATLVRNGRLLLNNNAATGAFVSPITVVGGAFGGTGRTTGTVTIGTGNGTGAALEPGNLAIGTLTTTSTLTLLPDATWRAEVNLATQQADKMIAGNMVLNNPALAVTLTAAGTLPPGTSFVLAENTGAAAVNGTFKDLPEMDTLTIGGHVFRITYKGGNGNDIVLLDDRTVPVTITSALADTLLVGRAYEYAVTAIKAPSHFTAVGLPAGLVLDTVTGTISGTPVTPGNYAVTLTAANDSSTGTAVLRLVIKSNIVTGVIVASGDARNVVEWESVLNLQYQVKRSTTQSGPYTLLAQVSNNYYTDTAVTNGTVYYYVVAAVEGTTAYGNSAEAVATPGPGQWSKYAWEELAGTRLRDEWGARHATLAAAAVRDSGYTGQALKLNGAATAYASLPADVMNGVTSFTISSWIKMDALATWMRLFDFGRGTNNYLFFTVQSASGVVRYAAKNGGTEQGFNYNYAFPVNTWTHIAITYTGNTTRLFINGTQVVSSTAINISPAAIGAMTQNYLGKSQYTADPMFRGTIDEFRIYNRALSAAEITAGMTATQTITLTQPAARTVGDSDFTMQATASSGLPLSYSSADTNVAVIDAQGRVRVTGAGNVTLTVQQAGNARYKPATVSRVLTVRPLQLSLLYKNGDNAQATNNSIRPYWRIVNNDSTSFALKELTVRYWITPEHYAGIQTFIDYAALGNVITAKYVPVATPRKLACGYVEYGFDAAAGVLQPGAETGAVQTRITGTNWAAFNEVNDYSYKAAAGYSANAHITMYRNGRLIAGVEPATEAPVAAVSAYTLSSGNANNAIQTWLQLNNEGNVPLAYGDITVRYWFSTGDSLPVNYWIDYASLGVNNISGNIQRILPEREGADHYLELAVNPEKDALHPYSNTGNIQLRIARSNWVNIQPANDYSWLPQSAFAPNPQVTVYYKGTLIWGTEPPAFAVHTVQRVSGAGALPDTDARISLYPNPAAEVLYIQVPQLHSRAQVRVTTADGRVILTRPLKQAKEVLQVGHWNTGIYLVTVQNGTQVITQKILKQ</sequence>